<dbReference type="SUPFAM" id="SSF48056">
    <property type="entry name" value="Di-copper centre-containing domain"/>
    <property type="match status" value="1"/>
</dbReference>
<comment type="cofactor">
    <cofactor evidence="1">
        <name>Cu(2+)</name>
        <dbReference type="ChEBI" id="CHEBI:29036"/>
    </cofactor>
</comment>
<evidence type="ECO:0000256" key="4">
    <source>
        <dbReference type="ARBA" id="ARBA00023002"/>
    </source>
</evidence>
<keyword evidence="4" id="KW-0560">Oxidoreductase</keyword>
<dbReference type="AlphaFoldDB" id="A0A1D3E0C1"/>
<keyword evidence="3" id="KW-0479">Metal-binding</keyword>
<sequence length="288" mass="33185">MAYTRKDQRDLTKAERRRFVAAVLELKRSGRYDDYVRTHVKYYNADGETGLRTAHMAPSFLPWHRQYLLDFERDLREIDRTVTVPYWDWTRDHSPVGPLWGEDFMGGNGRRGDLQVTTGPFAYRTGNWPITVGVTENRFLTRDFGHPKDPVELPTRAELAWATGETSYDVSPWNSTSEGGFRNRLEGWTRGTGSARLRNHNKVHRWVGGLMLGAASVNDPVFWLHHAFVDAVWSRWQSRNPGAHYQPASPPLPGTAQFGRVVSRDEPMPPWTVTPAQMEDHSRLYRYA</sequence>
<feature type="domain" description="Tyrosinase copper-binding" evidence="6">
    <location>
        <begin position="55"/>
        <end position="72"/>
    </location>
</feature>
<dbReference type="InterPro" id="IPR008922">
    <property type="entry name" value="Di-copper_centre_dom_sf"/>
</dbReference>
<dbReference type="eggNOG" id="COG2304">
    <property type="taxonomic scope" value="Bacteria"/>
</dbReference>
<dbReference type="PANTHER" id="PTHR11474">
    <property type="entry name" value="TYROSINASE FAMILY MEMBER"/>
    <property type="match status" value="1"/>
</dbReference>
<evidence type="ECO:0000313" key="9">
    <source>
        <dbReference type="Proteomes" id="UP000095329"/>
    </source>
</evidence>
<dbReference type="PANTHER" id="PTHR11474:SF126">
    <property type="entry name" value="TYROSINASE-LIKE PROTEIN TYR-1-RELATED"/>
    <property type="match status" value="1"/>
</dbReference>
<dbReference type="OrthoDB" id="2874181at2"/>
<reference evidence="8 9" key="1">
    <citation type="journal article" date="2013" name="Genome Announc.">
        <title>Genome Sequence of Streptomyces violaceusniger Strain SPC6, a Halotolerant Streptomycete That Exhibits Rapid Growth and Development.</title>
        <authorList>
            <person name="Chen X."/>
            <person name="Zhang B."/>
            <person name="Zhang W."/>
            <person name="Wu X."/>
            <person name="Zhang M."/>
            <person name="Chen T."/>
            <person name="Liu G."/>
            <person name="Dyson P."/>
        </authorList>
    </citation>
    <scope>NUCLEOTIDE SEQUENCE [LARGE SCALE GENOMIC DNA]</scope>
    <source>
        <strain evidence="8 9">SPC6</strain>
    </source>
</reference>
<evidence type="ECO:0000256" key="2">
    <source>
        <dbReference type="ARBA" id="ARBA00009928"/>
    </source>
</evidence>
<dbReference type="GO" id="GO:0016491">
    <property type="term" value="F:oxidoreductase activity"/>
    <property type="evidence" value="ECO:0007669"/>
    <property type="project" value="UniProtKB-KW"/>
</dbReference>
<feature type="domain" description="Tyrosinase copper-binding" evidence="7">
    <location>
        <begin position="219"/>
        <end position="230"/>
    </location>
</feature>
<evidence type="ECO:0000313" key="8">
    <source>
        <dbReference type="EMBL" id="OEJ98015.1"/>
    </source>
</evidence>
<evidence type="ECO:0000256" key="3">
    <source>
        <dbReference type="ARBA" id="ARBA00022723"/>
    </source>
</evidence>
<proteinExistence type="inferred from homology"/>
<keyword evidence="5" id="KW-0186">Copper</keyword>
<dbReference type="EMBL" id="ASHX02000001">
    <property type="protein sequence ID" value="OEJ98015.1"/>
    <property type="molecule type" value="Genomic_DNA"/>
</dbReference>
<dbReference type="PRINTS" id="PR00092">
    <property type="entry name" value="TYROSINASE"/>
</dbReference>
<dbReference type="PROSITE" id="PS00498">
    <property type="entry name" value="TYROSINASE_2"/>
    <property type="match status" value="1"/>
</dbReference>
<dbReference type="Pfam" id="PF00264">
    <property type="entry name" value="Tyrosinase"/>
    <property type="match status" value="1"/>
</dbReference>
<dbReference type="STRING" id="1306406.J116_011995"/>
<name>A0A1D3E0C1_9ACTN</name>
<protein>
    <submittedName>
        <fullName evidence="8">Tyrosinase</fullName>
    </submittedName>
</protein>
<dbReference type="Proteomes" id="UP000095329">
    <property type="component" value="Unassembled WGS sequence"/>
</dbReference>
<comment type="caution">
    <text evidence="8">The sequence shown here is derived from an EMBL/GenBank/DDBJ whole genome shotgun (WGS) entry which is preliminary data.</text>
</comment>
<dbReference type="PROSITE" id="PS00497">
    <property type="entry name" value="TYROSINASE_1"/>
    <property type="match status" value="1"/>
</dbReference>
<comment type="similarity">
    <text evidence="2">Belongs to the tyrosinase family.</text>
</comment>
<dbReference type="Gene3D" id="1.10.1280.10">
    <property type="entry name" value="Di-copper center containing domain from catechol oxidase"/>
    <property type="match status" value="1"/>
</dbReference>
<dbReference type="InterPro" id="IPR002227">
    <property type="entry name" value="Tyrosinase_Cu-bd"/>
</dbReference>
<gene>
    <name evidence="8" type="ORF">J116_011995</name>
</gene>
<evidence type="ECO:0000259" key="6">
    <source>
        <dbReference type="PROSITE" id="PS00497"/>
    </source>
</evidence>
<evidence type="ECO:0000256" key="1">
    <source>
        <dbReference type="ARBA" id="ARBA00001973"/>
    </source>
</evidence>
<accession>A0A1D3E0C1</accession>
<keyword evidence="9" id="KW-1185">Reference proteome</keyword>
<dbReference type="GO" id="GO:0046872">
    <property type="term" value="F:metal ion binding"/>
    <property type="evidence" value="ECO:0007669"/>
    <property type="project" value="UniProtKB-KW"/>
</dbReference>
<dbReference type="RefSeq" id="WP_028963959.1">
    <property type="nucleotide sequence ID" value="NZ_ASHX02000001.1"/>
</dbReference>
<organism evidence="8 9">
    <name type="scientific">Streptomyces thermolilacinus SPC6</name>
    <dbReference type="NCBI Taxonomy" id="1306406"/>
    <lineage>
        <taxon>Bacteria</taxon>
        <taxon>Bacillati</taxon>
        <taxon>Actinomycetota</taxon>
        <taxon>Actinomycetes</taxon>
        <taxon>Kitasatosporales</taxon>
        <taxon>Streptomycetaceae</taxon>
        <taxon>Streptomyces</taxon>
    </lineage>
</organism>
<evidence type="ECO:0000256" key="5">
    <source>
        <dbReference type="ARBA" id="ARBA00023008"/>
    </source>
</evidence>
<evidence type="ECO:0000259" key="7">
    <source>
        <dbReference type="PROSITE" id="PS00498"/>
    </source>
</evidence>
<dbReference type="InterPro" id="IPR050316">
    <property type="entry name" value="Tyrosinase/Hemocyanin"/>
</dbReference>